<evidence type="ECO:0000313" key="1">
    <source>
        <dbReference type="EMBL" id="MBD7939493.1"/>
    </source>
</evidence>
<dbReference type="EMBL" id="JACSQT010000018">
    <property type="protein sequence ID" value="MBD7939493.1"/>
    <property type="molecule type" value="Genomic_DNA"/>
</dbReference>
<organism evidence="1 2">
    <name type="scientific">Cytobacillus stercorigallinarum</name>
    <dbReference type="NCBI Taxonomy" id="2762240"/>
    <lineage>
        <taxon>Bacteria</taxon>
        <taxon>Bacillati</taxon>
        <taxon>Bacillota</taxon>
        <taxon>Bacilli</taxon>
        <taxon>Bacillales</taxon>
        <taxon>Bacillaceae</taxon>
        <taxon>Cytobacillus</taxon>
    </lineage>
</organism>
<name>A0ABR8QVH6_9BACI</name>
<evidence type="ECO:0000313" key="2">
    <source>
        <dbReference type="Proteomes" id="UP000657931"/>
    </source>
</evidence>
<comment type="caution">
    <text evidence="1">The sequence shown here is derived from an EMBL/GenBank/DDBJ whole genome shotgun (WGS) entry which is preliminary data.</text>
</comment>
<gene>
    <name evidence="1" type="ORF">H9655_20845</name>
</gene>
<dbReference type="Pfam" id="PF00494">
    <property type="entry name" value="SQS_PSY"/>
    <property type="match status" value="1"/>
</dbReference>
<dbReference type="PANTHER" id="PTHR11626">
    <property type="entry name" value="FARNESYL-DIPHOSPHATE FARNESYLTRANSFERASE"/>
    <property type="match status" value="1"/>
</dbReference>
<dbReference type="SUPFAM" id="SSF48576">
    <property type="entry name" value="Terpenoid synthases"/>
    <property type="match status" value="1"/>
</dbReference>
<reference evidence="1 2" key="1">
    <citation type="submission" date="2020-08" db="EMBL/GenBank/DDBJ databases">
        <title>A Genomic Blueprint of the Chicken Gut Microbiome.</title>
        <authorList>
            <person name="Gilroy R."/>
            <person name="Ravi A."/>
            <person name="Getino M."/>
            <person name="Pursley I."/>
            <person name="Horton D.L."/>
            <person name="Alikhan N.-F."/>
            <person name="Baker D."/>
            <person name="Gharbi K."/>
            <person name="Hall N."/>
            <person name="Watson M."/>
            <person name="Adriaenssens E.M."/>
            <person name="Foster-Nyarko E."/>
            <person name="Jarju S."/>
            <person name="Secka A."/>
            <person name="Antonio M."/>
            <person name="Oren A."/>
            <person name="Chaudhuri R."/>
            <person name="La Ragione R.M."/>
            <person name="Hildebrand F."/>
            <person name="Pallen M.J."/>
        </authorList>
    </citation>
    <scope>NUCLEOTIDE SEQUENCE [LARGE SCALE GENOMIC DNA]</scope>
    <source>
        <strain evidence="1 2">Sa5YUA1</strain>
    </source>
</reference>
<dbReference type="PANTHER" id="PTHR11626:SF2">
    <property type="entry name" value="SQUALENE SYNTHASE"/>
    <property type="match status" value="1"/>
</dbReference>
<sequence>MKNTNHDQLHNDVIETLRETSRTFFIPISLLVTELRETVASAYLCMRAIDEIEDHPDLEPAIKSKLLHDIGDALQSAQYSKEIFNEMFKPFEYELPEVTLRLYDWISFCPDEIRIKVVESTAIMASGMGDWVDKDWQIQSEADLDQYTYTVAGLVGVMLTDIWKWYDGTEADKELGIGFGRGLQAVNILRNYKEDAERGVSFFPDSYSLDDMFDYAHKNLSLADEYVANIETETIVNFCQIPLSLAHGTLKALVDGREKMTRDEVNETVNKVIKKTS</sequence>
<dbReference type="RefSeq" id="WP_191817159.1">
    <property type="nucleotide sequence ID" value="NZ_JACSQT010000018.1"/>
</dbReference>
<proteinExistence type="predicted"/>
<dbReference type="Gene3D" id="1.10.600.10">
    <property type="entry name" value="Farnesyl Diphosphate Synthase"/>
    <property type="match status" value="1"/>
</dbReference>
<dbReference type="InterPro" id="IPR002060">
    <property type="entry name" value="Squ/phyt_synthse"/>
</dbReference>
<dbReference type="InterPro" id="IPR044844">
    <property type="entry name" value="Trans_IPPS_euk-type"/>
</dbReference>
<protein>
    <submittedName>
        <fullName evidence="1">Phytoene/squalene synthase family protein</fullName>
    </submittedName>
</protein>
<keyword evidence="2" id="KW-1185">Reference proteome</keyword>
<dbReference type="Proteomes" id="UP000657931">
    <property type="component" value="Unassembled WGS sequence"/>
</dbReference>
<accession>A0ABR8QVH6</accession>
<dbReference type="InterPro" id="IPR008949">
    <property type="entry name" value="Isoprenoid_synthase_dom_sf"/>
</dbReference>